<dbReference type="SUPFAM" id="SSF46689">
    <property type="entry name" value="Homeodomain-like"/>
    <property type="match status" value="1"/>
</dbReference>
<evidence type="ECO:0000313" key="5">
    <source>
        <dbReference type="EMBL" id="PCS06224.1"/>
    </source>
</evidence>
<organism evidence="5 6">
    <name type="scientific">Pseudolactococcus plantarum</name>
    <dbReference type="NCBI Taxonomy" id="1365"/>
    <lineage>
        <taxon>Bacteria</taxon>
        <taxon>Bacillati</taxon>
        <taxon>Bacillota</taxon>
        <taxon>Bacilli</taxon>
        <taxon>Lactobacillales</taxon>
        <taxon>Streptococcaceae</taxon>
        <taxon>Pseudolactococcus</taxon>
    </lineage>
</organism>
<dbReference type="OrthoDB" id="5582699at2"/>
<dbReference type="Pfam" id="PF12625">
    <property type="entry name" value="Arabinose_bd"/>
    <property type="match status" value="1"/>
</dbReference>
<dbReference type="Proteomes" id="UP000242246">
    <property type="component" value="Unassembled WGS sequence"/>
</dbReference>
<dbReference type="PROSITE" id="PS01124">
    <property type="entry name" value="HTH_ARAC_FAMILY_2"/>
    <property type="match status" value="1"/>
</dbReference>
<dbReference type="GO" id="GO:0005829">
    <property type="term" value="C:cytosol"/>
    <property type="evidence" value="ECO:0007669"/>
    <property type="project" value="TreeGrafter"/>
</dbReference>
<dbReference type="RefSeq" id="WP_068163461.1">
    <property type="nucleotide sequence ID" value="NZ_JXJX01000009.1"/>
</dbReference>
<dbReference type="InterPro" id="IPR018060">
    <property type="entry name" value="HTH_AraC"/>
</dbReference>
<dbReference type="GO" id="GO:0003700">
    <property type="term" value="F:DNA-binding transcription factor activity"/>
    <property type="evidence" value="ECO:0007669"/>
    <property type="project" value="InterPro"/>
</dbReference>
<name>A0A2A5RYE7_9LACT</name>
<dbReference type="Pfam" id="PF12833">
    <property type="entry name" value="HTH_18"/>
    <property type="match status" value="1"/>
</dbReference>
<dbReference type="STRING" id="1348632.GCA_001591745_01353"/>
<dbReference type="InterPro" id="IPR009057">
    <property type="entry name" value="Homeodomain-like_sf"/>
</dbReference>
<keyword evidence="6" id="KW-1185">Reference proteome</keyword>
<feature type="domain" description="HTH araC/xylS-type" evidence="4">
    <location>
        <begin position="219"/>
        <end position="321"/>
    </location>
</feature>
<dbReference type="EMBL" id="JXJX01000009">
    <property type="protein sequence ID" value="PCS06224.1"/>
    <property type="molecule type" value="Genomic_DNA"/>
</dbReference>
<accession>A0A2A5RYE7</accession>
<evidence type="ECO:0000313" key="6">
    <source>
        <dbReference type="Proteomes" id="UP000242246"/>
    </source>
</evidence>
<dbReference type="PANTHER" id="PTHR47894:SF1">
    <property type="entry name" value="HTH-TYPE TRANSCRIPTIONAL REGULATOR VQSM"/>
    <property type="match status" value="1"/>
</dbReference>
<keyword evidence="1" id="KW-0805">Transcription regulation</keyword>
<dbReference type="PANTHER" id="PTHR47894">
    <property type="entry name" value="HTH-TYPE TRANSCRIPTIONAL REGULATOR GADX"/>
    <property type="match status" value="1"/>
</dbReference>
<evidence type="ECO:0000256" key="2">
    <source>
        <dbReference type="ARBA" id="ARBA00023125"/>
    </source>
</evidence>
<protein>
    <submittedName>
        <fullName evidence="5">Transcriptional regulator</fullName>
    </submittedName>
</protein>
<evidence type="ECO:0000256" key="1">
    <source>
        <dbReference type="ARBA" id="ARBA00023015"/>
    </source>
</evidence>
<evidence type="ECO:0000256" key="3">
    <source>
        <dbReference type="ARBA" id="ARBA00023163"/>
    </source>
</evidence>
<dbReference type="AlphaFoldDB" id="A0A2A5RYE7"/>
<evidence type="ECO:0000259" key="4">
    <source>
        <dbReference type="PROSITE" id="PS01124"/>
    </source>
</evidence>
<sequence>MKICVDQHFQRFLTKNKIDLATLLAEAKIPNLLWQGVVHLDEAQYFKFKEVLSRHLSDEQMLMVSDIENLKLFKPAVFAALSAANGLQALHRFLKYKTIFAPIAIDMIQDKNKVTVHIKPQTSHYHLSYFSVVNELCFILGIIRTGTNEQIVPAQIQQPYQLGDKILEYFKTPSKNSQDVSITFLLADLEKPFFTKNNTMWHMIAPELERQLQAIKSEKPFMNMVHQELQKIVASGDFSLSILSQKLGLSQRTLQRKLKAEQTSFKGELQTVQFSMAVFFATQEHQTIEEIAYLVGYSEASAFSRAFKKWSGMTFKQYISSHNNSETDSSNR</sequence>
<dbReference type="GO" id="GO:0000976">
    <property type="term" value="F:transcription cis-regulatory region binding"/>
    <property type="evidence" value="ECO:0007669"/>
    <property type="project" value="TreeGrafter"/>
</dbReference>
<reference evidence="5 6" key="1">
    <citation type="submission" date="2014-12" db="EMBL/GenBank/DDBJ databases">
        <title>Draft genome sequences of 10 type strains of Lactococcus.</title>
        <authorList>
            <person name="Sun Z."/>
            <person name="Zhong Z."/>
            <person name="Liu W."/>
            <person name="Zhang W."/>
            <person name="Zhang H."/>
        </authorList>
    </citation>
    <scope>NUCLEOTIDE SEQUENCE [LARGE SCALE GENOMIC DNA]</scope>
    <source>
        <strain evidence="5 6">DSM 20686</strain>
    </source>
</reference>
<keyword evidence="3" id="KW-0804">Transcription</keyword>
<gene>
    <name evidence="5" type="ORF">RU87_GL001745</name>
</gene>
<proteinExistence type="predicted"/>
<keyword evidence="2" id="KW-0238">DNA-binding</keyword>
<dbReference type="SMART" id="SM00342">
    <property type="entry name" value="HTH_ARAC"/>
    <property type="match status" value="1"/>
</dbReference>
<comment type="caution">
    <text evidence="5">The sequence shown here is derived from an EMBL/GenBank/DDBJ whole genome shotgun (WGS) entry which is preliminary data.</text>
</comment>
<dbReference type="Gene3D" id="1.10.10.60">
    <property type="entry name" value="Homeodomain-like"/>
    <property type="match status" value="1"/>
</dbReference>
<dbReference type="InterPro" id="IPR032687">
    <property type="entry name" value="AraC-type_N"/>
</dbReference>